<evidence type="ECO:0000259" key="2">
    <source>
        <dbReference type="Pfam" id="PF19956"/>
    </source>
</evidence>
<feature type="domain" description="vWA-MoxR associated protein middle region 0" evidence="1">
    <location>
        <begin position="109"/>
        <end position="200"/>
    </location>
</feature>
<evidence type="ECO:0000313" key="4">
    <source>
        <dbReference type="EMBL" id="QFZ23136.1"/>
    </source>
</evidence>
<dbReference type="Pfam" id="PF19956">
    <property type="entry name" value="EAD2"/>
    <property type="match status" value="1"/>
</dbReference>
<protein>
    <submittedName>
        <fullName evidence="4">Uncharacterized protein</fullName>
    </submittedName>
</protein>
<evidence type="ECO:0000313" key="5">
    <source>
        <dbReference type="Proteomes" id="UP000325787"/>
    </source>
</evidence>
<sequence>MVWRERTLSVAEHRELCDAFLRLPGMREPDSRELYIAELARTHLDGFTFPRHADAHHDVWSLLSACLAQEGGLAGLVEVVRVFHQGSRPMARLDQLLATLFPDRLLTATEHRALLVLLIDLDPGLLGPPFRRATSSFQWNAVPNWGDVTGLVDCLDLAVDVNGVPPLLAFVEHLAHRVNGLHEEAHRWLDTVATRLDLRRSVLVELCAAAGEANADAAPGYVVLQLQPDGAEPDRYLLSAWLQQPGWPDEVLFRDDVPRTVQQVAGQVAELVRRAHAVAGTELDELVVEFVLPRSLVHQPIDQWRVDDVFPHLLGTSHVVVVRSLDRMRREDLRARWRRKWRWLAAHGDRTGIAGVHWSGKNHVATPDGLFAELVLDDAPVAVVLVEPPTEREGLGWDELTAALYAGVPVVAWCREPTLSEWFEEEIRRVLAEGGGLRRLPAHVLHLRRKASGRYDSRVRLGNHITLLWDDADRIPEPFMRAGRLRAPRLEGNHG</sequence>
<feature type="domain" description="vWA-MoxR associated protein C-terminal" evidence="3">
    <location>
        <begin position="234"/>
        <end position="472"/>
    </location>
</feature>
<name>A0A5Q0HA68_SACSY</name>
<dbReference type="AlphaFoldDB" id="A0A5Q0HA68"/>
<feature type="domain" description="Effector-associated" evidence="2">
    <location>
        <begin position="17"/>
        <end position="98"/>
    </location>
</feature>
<dbReference type="KEGG" id="ssyi:EKG83_41965"/>
<dbReference type="Pfam" id="PF20028">
    <property type="entry name" value="VMAP-C"/>
    <property type="match status" value="1"/>
</dbReference>
<keyword evidence="5" id="KW-1185">Reference proteome</keyword>
<dbReference type="EMBL" id="CP034550">
    <property type="protein sequence ID" value="QFZ23136.1"/>
    <property type="molecule type" value="Genomic_DNA"/>
</dbReference>
<gene>
    <name evidence="4" type="ORF">EKG83_41965</name>
</gene>
<dbReference type="InterPro" id="IPR045431">
    <property type="entry name" value="EAD2"/>
</dbReference>
<evidence type="ECO:0000259" key="3">
    <source>
        <dbReference type="Pfam" id="PF20028"/>
    </source>
</evidence>
<accession>A0A5Q0HA68</accession>
<dbReference type="InterPro" id="IPR045555">
    <property type="entry name" value="VMAP-M0"/>
</dbReference>
<dbReference type="InterPro" id="IPR045450">
    <property type="entry name" value="VMAP_C"/>
</dbReference>
<dbReference type="Pfam" id="PF19916">
    <property type="entry name" value="VMAP-M0"/>
    <property type="match status" value="1"/>
</dbReference>
<evidence type="ECO:0000259" key="1">
    <source>
        <dbReference type="Pfam" id="PF19916"/>
    </source>
</evidence>
<reference evidence="5" key="1">
    <citation type="journal article" date="2021" name="Curr. Microbiol.">
        <title>Complete genome of nocamycin-producing strain Saccharothrix syringae NRRL B-16468 reveals the biosynthetic potential for secondary metabolites.</title>
        <authorList>
            <person name="Mo X."/>
            <person name="Yang S."/>
        </authorList>
    </citation>
    <scope>NUCLEOTIDE SEQUENCE [LARGE SCALE GENOMIC DNA]</scope>
    <source>
        <strain evidence="5">ATCC 51364 / DSM 43886 / JCM 6844 / KCTC 9398 / NBRC 14523 / NRRL B-16468 / INA 2240</strain>
    </source>
</reference>
<organism evidence="4 5">
    <name type="scientific">Saccharothrix syringae</name>
    <name type="common">Nocardiopsis syringae</name>
    <dbReference type="NCBI Taxonomy" id="103733"/>
    <lineage>
        <taxon>Bacteria</taxon>
        <taxon>Bacillati</taxon>
        <taxon>Actinomycetota</taxon>
        <taxon>Actinomycetes</taxon>
        <taxon>Pseudonocardiales</taxon>
        <taxon>Pseudonocardiaceae</taxon>
        <taxon>Saccharothrix</taxon>
    </lineage>
</organism>
<proteinExistence type="predicted"/>
<dbReference type="Proteomes" id="UP000325787">
    <property type="component" value="Chromosome"/>
</dbReference>
<dbReference type="RefSeq" id="WP_153278770.1">
    <property type="nucleotide sequence ID" value="NZ_CP034550.1"/>
</dbReference>